<keyword evidence="3" id="KW-1185">Reference proteome</keyword>
<evidence type="ECO:0000313" key="3">
    <source>
        <dbReference type="Proteomes" id="UP001160142"/>
    </source>
</evidence>
<proteinExistence type="predicted"/>
<dbReference type="SUPFAM" id="SSF54593">
    <property type="entry name" value="Glyoxalase/Bleomycin resistance protein/Dihydroxybiphenyl dioxygenase"/>
    <property type="match status" value="1"/>
</dbReference>
<gene>
    <name evidence="2" type="ORF">M2152_000350</name>
</gene>
<dbReference type="PANTHER" id="PTHR33990:SF1">
    <property type="entry name" value="PROTEIN YJDN"/>
    <property type="match status" value="1"/>
</dbReference>
<name>A0ABT6KJJ4_9MICO</name>
<dbReference type="Pfam" id="PF06983">
    <property type="entry name" value="3-dmu-9_3-mt"/>
    <property type="match status" value="1"/>
</dbReference>
<comment type="caution">
    <text evidence="2">The sequence shown here is derived from an EMBL/GenBank/DDBJ whole genome shotgun (WGS) entry which is preliminary data.</text>
</comment>
<dbReference type="PANTHER" id="PTHR33990">
    <property type="entry name" value="PROTEIN YJDN-RELATED"/>
    <property type="match status" value="1"/>
</dbReference>
<dbReference type="Proteomes" id="UP001160142">
    <property type="component" value="Unassembled WGS sequence"/>
</dbReference>
<dbReference type="EMBL" id="JARXVQ010000001">
    <property type="protein sequence ID" value="MDH6180168.1"/>
    <property type="molecule type" value="Genomic_DNA"/>
</dbReference>
<sequence>MAIHLNPYLNFRDSAREAMGFYQSVLGGELSVMTLGEFQMADDPAEADKVMHAQLETPTGLILQGADVPNSMGLTPGDNVSVSLHGDDNTELQRYWDGLTAGGTIIVPFEVAPWGDRFGMFVDRFGINWLVNGAPE</sequence>
<reference evidence="2 3" key="1">
    <citation type="submission" date="2023-04" db="EMBL/GenBank/DDBJ databases">
        <title>Genome Encyclopedia of Bacteria and Archaea VI: Functional Genomics of Type Strains.</title>
        <authorList>
            <person name="Whitman W."/>
        </authorList>
    </citation>
    <scope>NUCLEOTIDE SEQUENCE [LARGE SCALE GENOMIC DNA]</scope>
    <source>
        <strain evidence="2 3">SG_E_30_P1</strain>
    </source>
</reference>
<protein>
    <submittedName>
        <fullName evidence="2">PhnB protein</fullName>
    </submittedName>
</protein>
<evidence type="ECO:0000313" key="2">
    <source>
        <dbReference type="EMBL" id="MDH6180168.1"/>
    </source>
</evidence>
<dbReference type="CDD" id="cd06588">
    <property type="entry name" value="PhnB_like"/>
    <property type="match status" value="1"/>
</dbReference>
<dbReference type="InterPro" id="IPR029068">
    <property type="entry name" value="Glyas_Bleomycin-R_OHBP_Dase"/>
</dbReference>
<dbReference type="InterPro" id="IPR028973">
    <property type="entry name" value="PhnB-like"/>
</dbReference>
<feature type="domain" description="PhnB-like" evidence="1">
    <location>
        <begin position="6"/>
        <end position="131"/>
    </location>
</feature>
<organism evidence="2 3">
    <name type="scientific">Antiquaquibacter oligotrophicus</name>
    <dbReference type="NCBI Taxonomy" id="2880260"/>
    <lineage>
        <taxon>Bacteria</taxon>
        <taxon>Bacillati</taxon>
        <taxon>Actinomycetota</taxon>
        <taxon>Actinomycetes</taxon>
        <taxon>Micrococcales</taxon>
        <taxon>Microbacteriaceae</taxon>
        <taxon>Antiquaquibacter</taxon>
    </lineage>
</organism>
<dbReference type="Gene3D" id="3.10.180.10">
    <property type="entry name" value="2,3-Dihydroxybiphenyl 1,2-Dioxygenase, domain 1"/>
    <property type="match status" value="1"/>
</dbReference>
<evidence type="ECO:0000259" key="1">
    <source>
        <dbReference type="Pfam" id="PF06983"/>
    </source>
</evidence>
<dbReference type="RefSeq" id="WP_322132535.1">
    <property type="nucleotide sequence ID" value="NZ_CP085036.1"/>
</dbReference>
<accession>A0ABT6KJJ4</accession>